<evidence type="ECO:0000313" key="2">
    <source>
        <dbReference type="EMBL" id="VFP77715.1"/>
    </source>
</evidence>
<dbReference type="EMBL" id="LR217692">
    <property type="protein sequence ID" value="VFP77715.1"/>
    <property type="molecule type" value="Genomic_DNA"/>
</dbReference>
<dbReference type="SUPFAM" id="SSF63418">
    <property type="entry name" value="MurE/MurF N-terminal domain"/>
    <property type="match status" value="1"/>
</dbReference>
<dbReference type="Proteomes" id="UP000294466">
    <property type="component" value="Chromosome"/>
</dbReference>
<dbReference type="Gene3D" id="3.40.1390.10">
    <property type="entry name" value="MurE/MurF, N-terminal domain"/>
    <property type="match status" value="1"/>
</dbReference>
<name>A0A451CWJ9_9GAMM</name>
<dbReference type="Gene3D" id="3.40.1190.10">
    <property type="entry name" value="Mur-like, catalytic domain"/>
    <property type="match status" value="1"/>
</dbReference>
<dbReference type="GO" id="GO:0008765">
    <property type="term" value="F:UDP-N-acetylmuramoylalanyl-D-glutamate-2,6-diaminopimelate ligase activity"/>
    <property type="evidence" value="ECO:0007669"/>
    <property type="project" value="UniProtKB-EC"/>
</dbReference>
<dbReference type="GO" id="GO:0005524">
    <property type="term" value="F:ATP binding"/>
    <property type="evidence" value="ECO:0007669"/>
    <property type="project" value="InterPro"/>
</dbReference>
<dbReference type="SUPFAM" id="SSF53623">
    <property type="entry name" value="MurD-like peptide ligases, catalytic domain"/>
    <property type="match status" value="1"/>
</dbReference>
<dbReference type="InterPro" id="IPR035911">
    <property type="entry name" value="MurE/MurF_N"/>
</dbReference>
<reference evidence="2 3" key="1">
    <citation type="submission" date="2019-02" db="EMBL/GenBank/DDBJ databases">
        <authorList>
            <person name="Manzano-Marin A."/>
            <person name="Manzano-Marin A."/>
        </authorList>
    </citation>
    <scope>NUCLEOTIDE SEQUENCE [LARGE SCALE GENOMIC DNA]</scope>
    <source>
        <strain evidence="2 3">BuCisplendens/pseudotsugae</strain>
    </source>
</reference>
<evidence type="ECO:0000259" key="1">
    <source>
        <dbReference type="Pfam" id="PF08245"/>
    </source>
</evidence>
<dbReference type="OrthoDB" id="9800958at2"/>
<protein>
    <submittedName>
        <fullName evidence="2">UDP-N-acetylmuramoyl-L-alanyl-D-glutamate--2, 6-diaminopimelate ligase</fullName>
        <ecNumber evidence="2">6.3.2.13</ecNumber>
    </submittedName>
</protein>
<dbReference type="SUPFAM" id="SSF53244">
    <property type="entry name" value="MurD-like peptide ligases, peptide-binding domain"/>
    <property type="match status" value="1"/>
</dbReference>
<gene>
    <name evidence="2" type="primary">murE</name>
    <name evidence="2" type="ORF">BUCISPPS3390_143</name>
</gene>
<dbReference type="PANTHER" id="PTHR23135:SF4">
    <property type="entry name" value="UDP-N-ACETYLMURAMOYL-L-ALANYL-D-GLUTAMATE--2,6-DIAMINOPIMELATE LIGASE MURE HOMOLOG, CHLOROPLASTIC"/>
    <property type="match status" value="1"/>
</dbReference>
<dbReference type="Pfam" id="PF08245">
    <property type="entry name" value="Mur_ligase_M"/>
    <property type="match status" value="1"/>
</dbReference>
<evidence type="ECO:0000313" key="3">
    <source>
        <dbReference type="Proteomes" id="UP000294466"/>
    </source>
</evidence>
<dbReference type="InterPro" id="IPR036615">
    <property type="entry name" value="Mur_ligase_C_dom_sf"/>
</dbReference>
<accession>A0A451CWJ9</accession>
<dbReference type="EC" id="6.3.2.13" evidence="2"/>
<dbReference type="PANTHER" id="PTHR23135">
    <property type="entry name" value="MUR LIGASE FAMILY MEMBER"/>
    <property type="match status" value="1"/>
</dbReference>
<keyword evidence="2" id="KW-0436">Ligase</keyword>
<dbReference type="AlphaFoldDB" id="A0A451CWJ9"/>
<proteinExistence type="predicted"/>
<sequence>MIKKINNIQILLNPWINNIPQKKICNITQYSSKIKSGDLFILLHKKKNTKKNHILKALKNKANVILYETEKNKHGLCISTQFNTLIIYFKKLSYYIHQIYERFFNKPQKKIKLIGVIGTYGKTTVANLIAQWEKLINKKVGIIKNLENTVNTCTQSNDDNINYKNSVQKKLYNLVKKKIDITIIEMSYHVLMQKQMSNLKFESIICTNLTINLIDGQKNMFQQEKIKFSFLKKNAIKNIILNGDENITSNWIHKFKNKNVISVTIFKKNNVFHTKFWINVINIIYSTSRTKIFFNSSWGSGKLYSLLLGNFNITNILLAMTSMLLLKYSINVLIQSSKFLQPVRRKMEKIQINQSPLFVINNVHLPQILYRALYSLTYYNCKKIWCILGYEEITNISTRKIIGNIIEKFSDFIVFINTHPQDKQEKLILHDILNECNKKNKFFIFYNIKQAIQFVFSQTNKYDIILVSEQEKKVKKIIKYINIISKNSSINI</sequence>
<organism evidence="2 3">
    <name type="scientific">Buchnera aphidicola</name>
    <name type="common">Cinara cf. splendens/pseudotsugae 3390</name>
    <dbReference type="NCBI Taxonomy" id="2518980"/>
    <lineage>
        <taxon>Bacteria</taxon>
        <taxon>Pseudomonadati</taxon>
        <taxon>Pseudomonadota</taxon>
        <taxon>Gammaproteobacteria</taxon>
        <taxon>Enterobacterales</taxon>
        <taxon>Erwiniaceae</taxon>
        <taxon>Buchnera</taxon>
    </lineage>
</organism>
<feature type="domain" description="Mur ligase central" evidence="1">
    <location>
        <begin position="118"/>
        <end position="321"/>
    </location>
</feature>
<dbReference type="InterPro" id="IPR013221">
    <property type="entry name" value="Mur_ligase_cen"/>
</dbReference>
<dbReference type="RefSeq" id="WP_154060756.1">
    <property type="nucleotide sequence ID" value="NZ_LR217692.1"/>
</dbReference>
<dbReference type="Gene3D" id="3.90.190.20">
    <property type="entry name" value="Mur ligase, C-terminal domain"/>
    <property type="match status" value="1"/>
</dbReference>
<dbReference type="InterPro" id="IPR036565">
    <property type="entry name" value="Mur-like_cat_sf"/>
</dbReference>